<name>A0A123ULV7_STRSU</name>
<gene>
    <name evidence="1" type="ORF">ERS132539_01865</name>
</gene>
<accession>A0A123ULV7</accession>
<dbReference type="AlphaFoldDB" id="A0A123ULV7"/>
<reference evidence="1 2" key="1">
    <citation type="submission" date="2016-02" db="EMBL/GenBank/DDBJ databases">
        <authorList>
            <consortium name="Pathogen Informatics"/>
        </authorList>
    </citation>
    <scope>NUCLEOTIDE SEQUENCE [LARGE SCALE GENOMIC DNA]</scope>
    <source>
        <strain evidence="1 2">SS1013</strain>
    </source>
</reference>
<protein>
    <submittedName>
        <fullName evidence="1">Uncharacterized protein</fullName>
    </submittedName>
</protein>
<dbReference type="Proteomes" id="UP000069526">
    <property type="component" value="Unassembled WGS sequence"/>
</dbReference>
<dbReference type="RefSeq" id="WP_044767087.1">
    <property type="nucleotide sequence ID" value="NZ_CEIH01000062.1"/>
</dbReference>
<proteinExistence type="predicted"/>
<evidence type="ECO:0000313" key="1">
    <source>
        <dbReference type="EMBL" id="CYW53606.1"/>
    </source>
</evidence>
<organism evidence="1 2">
    <name type="scientific">Streptococcus suis</name>
    <dbReference type="NCBI Taxonomy" id="1307"/>
    <lineage>
        <taxon>Bacteria</taxon>
        <taxon>Bacillati</taxon>
        <taxon>Bacillota</taxon>
        <taxon>Bacilli</taxon>
        <taxon>Lactobacillales</taxon>
        <taxon>Streptococcaceae</taxon>
        <taxon>Streptococcus</taxon>
    </lineage>
</organism>
<dbReference type="EMBL" id="FIJK01000054">
    <property type="protein sequence ID" value="CYW53606.1"/>
    <property type="molecule type" value="Genomic_DNA"/>
</dbReference>
<sequence>MIKTTYSLLISAVGLIENTEKYKDFDVFDQLKKITRRLDMKNAPDFYPITLDDFSDTSISDEDKAILFDFIKQNQNKLDEHEDSFDIFVQLAPRAI</sequence>
<evidence type="ECO:0000313" key="2">
    <source>
        <dbReference type="Proteomes" id="UP000069526"/>
    </source>
</evidence>